<evidence type="ECO:0000313" key="2">
    <source>
        <dbReference type="EMBL" id="MES1920386.1"/>
    </source>
</evidence>
<dbReference type="EMBL" id="JBDODL010000641">
    <property type="protein sequence ID" value="MES1920386.1"/>
    <property type="molecule type" value="Genomic_DNA"/>
</dbReference>
<name>A0ABV2AL36_9EUKA</name>
<accession>A0ABV2AL36</accession>
<dbReference type="Proteomes" id="UP001439008">
    <property type="component" value="Unassembled WGS sequence"/>
</dbReference>
<organism evidence="2 3">
    <name type="scientific">Bonamia ostreae</name>
    <dbReference type="NCBI Taxonomy" id="126728"/>
    <lineage>
        <taxon>Eukaryota</taxon>
        <taxon>Sar</taxon>
        <taxon>Rhizaria</taxon>
        <taxon>Endomyxa</taxon>
        <taxon>Ascetosporea</taxon>
        <taxon>Haplosporida</taxon>
        <taxon>Bonamia</taxon>
    </lineage>
</organism>
<sequence length="189" mass="21894">MTSKNVKQKTLMKKLEKYHQEDLQEALLNMLDQINFDRKALISMILKSGKTRQIIEALERVKGDSLVVNNDVEDMLEDEIQLKNFKSKIDIDQYDPNILVDAETSDSDLTEMFNKKFQISTKKPKLKQKLEESPKKRSHKNGGLDELTSEDGDDWNGKKFENIDKCCLEDLSSEEDVINIRSLQNMPIK</sequence>
<protein>
    <submittedName>
        <fullName evidence="2">Uncharacterized protein</fullName>
    </submittedName>
</protein>
<reference evidence="2 3" key="1">
    <citation type="journal article" date="2024" name="BMC Biol.">
        <title>Comparative genomics of Ascetosporea gives new insight into the evolutionary basis for animal parasitism in Rhizaria.</title>
        <authorList>
            <person name="Hiltunen Thoren M."/>
            <person name="Onut-Brannstrom I."/>
            <person name="Alfjorden A."/>
            <person name="Peckova H."/>
            <person name="Swords F."/>
            <person name="Hooper C."/>
            <person name="Holzer A.S."/>
            <person name="Bass D."/>
            <person name="Burki F."/>
        </authorList>
    </citation>
    <scope>NUCLEOTIDE SEQUENCE [LARGE SCALE GENOMIC DNA]</scope>
    <source>
        <strain evidence="2">20-A016</strain>
    </source>
</reference>
<feature type="region of interest" description="Disordered" evidence="1">
    <location>
        <begin position="124"/>
        <end position="157"/>
    </location>
</feature>
<evidence type="ECO:0000256" key="1">
    <source>
        <dbReference type="SAM" id="MobiDB-lite"/>
    </source>
</evidence>
<proteinExistence type="predicted"/>
<keyword evidence="3" id="KW-1185">Reference proteome</keyword>
<gene>
    <name evidence="2" type="ORF">MHBO_002063</name>
</gene>
<evidence type="ECO:0000313" key="3">
    <source>
        <dbReference type="Proteomes" id="UP001439008"/>
    </source>
</evidence>
<comment type="caution">
    <text evidence="2">The sequence shown here is derived from an EMBL/GenBank/DDBJ whole genome shotgun (WGS) entry which is preliminary data.</text>
</comment>